<reference evidence="3" key="1">
    <citation type="journal article" date="2019" name="Environ. Microbiol.">
        <title>Fungal ecological strategies reflected in gene transcription - a case study of two litter decomposers.</title>
        <authorList>
            <person name="Barbi F."/>
            <person name="Kohler A."/>
            <person name="Barry K."/>
            <person name="Baskaran P."/>
            <person name="Daum C."/>
            <person name="Fauchery L."/>
            <person name="Ihrmark K."/>
            <person name="Kuo A."/>
            <person name="LaButti K."/>
            <person name="Lipzen A."/>
            <person name="Morin E."/>
            <person name="Grigoriev I.V."/>
            <person name="Henrissat B."/>
            <person name="Lindahl B."/>
            <person name="Martin F."/>
        </authorList>
    </citation>
    <scope>NUCLEOTIDE SEQUENCE</scope>
    <source>
        <strain evidence="3">JB14</strain>
    </source>
</reference>
<dbReference type="Gene3D" id="3.40.50.1110">
    <property type="entry name" value="SGNH hydrolase"/>
    <property type="match status" value="1"/>
</dbReference>
<protein>
    <recommendedName>
        <fullName evidence="2">SGNH hydrolase-type esterase domain-containing protein</fullName>
    </recommendedName>
</protein>
<evidence type="ECO:0000313" key="4">
    <source>
        <dbReference type="Proteomes" id="UP000799118"/>
    </source>
</evidence>
<dbReference type="SUPFAM" id="SSF52266">
    <property type="entry name" value="SGNH hydrolase"/>
    <property type="match status" value="1"/>
</dbReference>
<dbReference type="PANTHER" id="PTHR37834:SF2">
    <property type="entry name" value="ESTERASE, SGNH HYDROLASE-TYPE"/>
    <property type="match status" value="1"/>
</dbReference>
<feature type="signal peptide" evidence="1">
    <location>
        <begin position="1"/>
        <end position="19"/>
    </location>
</feature>
<organism evidence="3 4">
    <name type="scientific">Gymnopus androsaceus JB14</name>
    <dbReference type="NCBI Taxonomy" id="1447944"/>
    <lineage>
        <taxon>Eukaryota</taxon>
        <taxon>Fungi</taxon>
        <taxon>Dikarya</taxon>
        <taxon>Basidiomycota</taxon>
        <taxon>Agaricomycotina</taxon>
        <taxon>Agaricomycetes</taxon>
        <taxon>Agaricomycetidae</taxon>
        <taxon>Agaricales</taxon>
        <taxon>Marasmiineae</taxon>
        <taxon>Omphalotaceae</taxon>
        <taxon>Gymnopus</taxon>
    </lineage>
</organism>
<dbReference type="InterPro" id="IPR013830">
    <property type="entry name" value="SGNH_hydro"/>
</dbReference>
<gene>
    <name evidence="3" type="ORF">BT96DRAFT_925935</name>
</gene>
<dbReference type="EMBL" id="ML769660">
    <property type="protein sequence ID" value="KAE9390371.1"/>
    <property type="molecule type" value="Genomic_DNA"/>
</dbReference>
<evidence type="ECO:0000256" key="1">
    <source>
        <dbReference type="SAM" id="SignalP"/>
    </source>
</evidence>
<keyword evidence="1" id="KW-0732">Signal</keyword>
<keyword evidence="4" id="KW-1185">Reference proteome</keyword>
<evidence type="ECO:0000313" key="3">
    <source>
        <dbReference type="EMBL" id="KAE9390371.1"/>
    </source>
</evidence>
<accession>A0A6A4GX90</accession>
<dbReference type="InterPro" id="IPR036514">
    <property type="entry name" value="SGNH_hydro_sf"/>
</dbReference>
<name>A0A6A4GX90_9AGAR</name>
<feature type="chain" id="PRO_5025665571" description="SGNH hydrolase-type esterase domain-containing protein" evidence="1">
    <location>
        <begin position="20"/>
        <end position="380"/>
    </location>
</feature>
<dbReference type="Proteomes" id="UP000799118">
    <property type="component" value="Unassembled WGS sequence"/>
</dbReference>
<sequence>MKVIITAIAFLMPIFSSSALSASTSNATSDSGLVIKNNDPRIHFNGRWDESPGTWWASSGLKLHVQNLKSLSLNLGPHTTVPLASVGVSLNYGEITTVNVSQGVNGIFRESAALQVGTSEGDLSVVRLNVEGWQDNRINLESISLNSDATLLSYVPSKLAFQFIGDSLSAGQFLPEGVDQAWTFLTGEHFKAEHNINAQPGAALSDIVSFGNEHGVSFQFFRTEDTGYFDTTDHNFTTPWNFSRDQPPATHVVIHIGANDAAQNVTDAAFVQVYSNFLVRLRTIYTHQPIFVFTPWGWPNADGTISQYYQGQYQIIVDQRHSIGDDQVFLVNTTGWVTFEDVFPANQHPTVAGHQKITRLFTQWLQKWGLDPELEWATPA</sequence>
<dbReference type="AlphaFoldDB" id="A0A6A4GX90"/>
<feature type="domain" description="SGNH hydrolase-type esterase" evidence="2">
    <location>
        <begin position="163"/>
        <end position="355"/>
    </location>
</feature>
<dbReference type="InterPro" id="IPR052762">
    <property type="entry name" value="PCW_deacetylase/CE"/>
</dbReference>
<evidence type="ECO:0000259" key="2">
    <source>
        <dbReference type="Pfam" id="PF13472"/>
    </source>
</evidence>
<dbReference type="Pfam" id="PF13472">
    <property type="entry name" value="Lipase_GDSL_2"/>
    <property type="match status" value="1"/>
</dbReference>
<proteinExistence type="predicted"/>
<dbReference type="PANTHER" id="PTHR37834">
    <property type="entry name" value="GDSL-LIKE LIPASE/ACYLHYDROLASE DOMAIN PROTEIN (AFU_ORTHOLOGUE AFUA_2G00620)"/>
    <property type="match status" value="1"/>
</dbReference>
<dbReference type="OrthoDB" id="426133at2759"/>